<dbReference type="AlphaFoldDB" id="A0A081PFY2"/>
<protein>
    <submittedName>
        <fullName evidence="2">Uncharacterized protein</fullName>
    </submittedName>
</protein>
<keyword evidence="1" id="KW-1133">Transmembrane helix</keyword>
<dbReference type="EMBL" id="JNFF01000069">
    <property type="protein sequence ID" value="KEQ29605.1"/>
    <property type="molecule type" value="Genomic_DNA"/>
</dbReference>
<organism evidence="2 3">
    <name type="scientific">Pedobacter antarcticus 4BY</name>
    <dbReference type="NCBI Taxonomy" id="1358423"/>
    <lineage>
        <taxon>Bacteria</taxon>
        <taxon>Pseudomonadati</taxon>
        <taxon>Bacteroidota</taxon>
        <taxon>Sphingobacteriia</taxon>
        <taxon>Sphingobacteriales</taxon>
        <taxon>Sphingobacteriaceae</taxon>
        <taxon>Pedobacter</taxon>
    </lineage>
</organism>
<dbReference type="Proteomes" id="UP000028007">
    <property type="component" value="Unassembled WGS sequence"/>
</dbReference>
<feature type="transmembrane region" description="Helical" evidence="1">
    <location>
        <begin position="34"/>
        <end position="54"/>
    </location>
</feature>
<keyword evidence="3" id="KW-1185">Reference proteome</keyword>
<sequence>MAWLVTTKRYQLILMENTTQLGAFSSRHSPAKGFLYFSYFIFILFSGISGLIYFKGILAVKEGRMNFSGDINMLYWVIAFIMVLGLIILFSVYKMTQGKTHHLYENGIITEDDGQSKTLFFRDMEDIYLFSSGKSFTTNNLAFRNRSGGDWEILTVRYSKVFKAINYITDRHAHLYVDKILAELGNNKSVTFNYINYGTSLRKRIFATGTNSFLKVEPKDIVVYKDRLIIDSKTIMISNLERFSVNNWINQINLYNKQNEVVFSTATNGIFSGKSFITLMDKLINQTRS</sequence>
<gene>
    <name evidence="2" type="ORF">N180_17345</name>
</gene>
<reference evidence="2 3" key="1">
    <citation type="journal article" date="1992" name="Int. J. Syst. Bacteriol.">
        <title>Sphingobacterium antarcticus sp. nov. a Psychrotrophic Bacterium from the Soils of Schirmacher Oasis, Antarctica.</title>
        <authorList>
            <person name="Shivaji S."/>
            <person name="Ray M.K."/>
            <person name="Rao N.S."/>
            <person name="Saiserr L."/>
            <person name="Jagannadham M.V."/>
            <person name="Kumar G.S."/>
            <person name="Reddy G."/>
            <person name="Bhargava P.M."/>
        </authorList>
    </citation>
    <scope>NUCLEOTIDE SEQUENCE [LARGE SCALE GENOMIC DNA]</scope>
    <source>
        <strain evidence="2 3">4BY</strain>
    </source>
</reference>
<evidence type="ECO:0000313" key="3">
    <source>
        <dbReference type="Proteomes" id="UP000028007"/>
    </source>
</evidence>
<proteinExistence type="predicted"/>
<keyword evidence="1" id="KW-0812">Transmembrane</keyword>
<comment type="caution">
    <text evidence="2">The sequence shown here is derived from an EMBL/GenBank/DDBJ whole genome shotgun (WGS) entry which is preliminary data.</text>
</comment>
<evidence type="ECO:0000313" key="2">
    <source>
        <dbReference type="EMBL" id="KEQ29605.1"/>
    </source>
</evidence>
<evidence type="ECO:0000256" key="1">
    <source>
        <dbReference type="SAM" id="Phobius"/>
    </source>
</evidence>
<feature type="transmembrane region" description="Helical" evidence="1">
    <location>
        <begin position="74"/>
        <end position="93"/>
    </location>
</feature>
<name>A0A081PFY2_9SPHI</name>
<keyword evidence="1" id="KW-0472">Membrane</keyword>
<accession>A0A081PFY2</accession>